<dbReference type="OrthoDB" id="4521223at2759"/>
<dbReference type="GO" id="GO:0005886">
    <property type="term" value="C:plasma membrane"/>
    <property type="evidence" value="ECO:0007669"/>
    <property type="project" value="TreeGrafter"/>
</dbReference>
<dbReference type="PANTHER" id="PTHR31465">
    <property type="entry name" value="PROTEIN RTA1-RELATED"/>
    <property type="match status" value="1"/>
</dbReference>
<keyword evidence="3 5" id="KW-1133">Transmembrane helix</keyword>
<proteinExistence type="predicted"/>
<feature type="transmembrane region" description="Helical" evidence="5">
    <location>
        <begin position="100"/>
        <end position="120"/>
    </location>
</feature>
<reference evidence="6" key="1">
    <citation type="journal article" date="2021" name="IMA Fungus">
        <title>Genomic characterization of three marine fungi, including Emericellopsis atlantica sp. nov. with signatures of a generalist lifestyle and marine biomass degradation.</title>
        <authorList>
            <person name="Hagestad O.C."/>
            <person name="Hou L."/>
            <person name="Andersen J.H."/>
            <person name="Hansen E.H."/>
            <person name="Altermark B."/>
            <person name="Li C."/>
            <person name="Kuhnert E."/>
            <person name="Cox R.J."/>
            <person name="Crous P.W."/>
            <person name="Spatafora J.W."/>
            <person name="Lail K."/>
            <person name="Amirebrahimi M."/>
            <person name="Lipzen A."/>
            <person name="Pangilinan J."/>
            <person name="Andreopoulos W."/>
            <person name="Hayes R.D."/>
            <person name="Ng V."/>
            <person name="Grigoriev I.V."/>
            <person name="Jackson S.A."/>
            <person name="Sutton T.D.S."/>
            <person name="Dobson A.D.W."/>
            <person name="Rama T."/>
        </authorList>
    </citation>
    <scope>NUCLEOTIDE SEQUENCE</scope>
    <source>
        <strain evidence="6">TRa018bII</strain>
    </source>
</reference>
<comment type="caution">
    <text evidence="6">The sequence shown here is derived from an EMBL/GenBank/DDBJ whole genome shotgun (WGS) entry which is preliminary data.</text>
</comment>
<dbReference type="AlphaFoldDB" id="A0A9P8C849"/>
<feature type="transmembrane region" description="Helical" evidence="5">
    <location>
        <begin position="178"/>
        <end position="202"/>
    </location>
</feature>
<keyword evidence="2 5" id="KW-0812">Transmembrane</keyword>
<comment type="subcellular location">
    <subcellularLocation>
        <location evidence="1">Membrane</location>
        <topology evidence="1">Multi-pass membrane protein</topology>
    </subcellularLocation>
</comment>
<sequence length="360" mass="39830">MSHSIAGYPGVSPGVEYLVDCTPELCSLDLYGVLKYQPSAGANIAFMAIFGVLLLATFGIAFRHKTPTLTIAMSCGLILEIIGYWARFQMRRSMFNDGPFLLQIICLTIAPIFFCAALYLTLSRVIVHYGPHNSLIAPRVYTLAFITADVIALIMQSIGGGLANSAASKEGIKTGENVMLAGLSFQVISLTVFIGLCLVFFWNVFTDRKAIETVLWAQGKVERPTPDVRGYKLFLSGMSFPYSRTNPYSHFQAWALATLLILARSIFRVAELAHGFKSALANDEIAFMTLEGGMILLATLIMTSFHPGHFIGEQWRESGWNLARKTVGVDSKVEEQNTTPREEVYMRPWPVHGDMHRPSV</sequence>
<feature type="transmembrane region" description="Helical" evidence="5">
    <location>
        <begin position="44"/>
        <end position="62"/>
    </location>
</feature>
<accession>A0A9P8C849</accession>
<evidence type="ECO:0000256" key="4">
    <source>
        <dbReference type="ARBA" id="ARBA00023136"/>
    </source>
</evidence>
<dbReference type="Pfam" id="PF04479">
    <property type="entry name" value="RTA1"/>
    <property type="match status" value="1"/>
</dbReference>
<feature type="transmembrane region" description="Helical" evidence="5">
    <location>
        <begin position="285"/>
        <end position="305"/>
    </location>
</feature>
<evidence type="ECO:0000313" key="6">
    <source>
        <dbReference type="EMBL" id="KAG9236967.1"/>
    </source>
</evidence>
<evidence type="ECO:0000256" key="5">
    <source>
        <dbReference type="SAM" id="Phobius"/>
    </source>
</evidence>
<feature type="transmembrane region" description="Helical" evidence="5">
    <location>
        <begin position="140"/>
        <end position="166"/>
    </location>
</feature>
<feature type="transmembrane region" description="Helical" evidence="5">
    <location>
        <begin position="68"/>
        <end position="88"/>
    </location>
</feature>
<dbReference type="PANTHER" id="PTHR31465:SF9">
    <property type="entry name" value="SPHINGOID LONG-CHAIN BASE TRANSPORTER RSB1"/>
    <property type="match status" value="1"/>
</dbReference>
<organism evidence="6 7">
    <name type="scientific">Amylocarpus encephaloides</name>
    <dbReference type="NCBI Taxonomy" id="45428"/>
    <lineage>
        <taxon>Eukaryota</taxon>
        <taxon>Fungi</taxon>
        <taxon>Dikarya</taxon>
        <taxon>Ascomycota</taxon>
        <taxon>Pezizomycotina</taxon>
        <taxon>Leotiomycetes</taxon>
        <taxon>Helotiales</taxon>
        <taxon>Helotiales incertae sedis</taxon>
        <taxon>Amylocarpus</taxon>
    </lineage>
</organism>
<dbReference type="InterPro" id="IPR007568">
    <property type="entry name" value="RTA1"/>
</dbReference>
<name>A0A9P8C849_9HELO</name>
<evidence type="ECO:0000256" key="2">
    <source>
        <dbReference type="ARBA" id="ARBA00022692"/>
    </source>
</evidence>
<evidence type="ECO:0000256" key="3">
    <source>
        <dbReference type="ARBA" id="ARBA00022989"/>
    </source>
</evidence>
<protein>
    <submittedName>
        <fullName evidence="6">RTA1 domain protein</fullName>
    </submittedName>
</protein>
<evidence type="ECO:0000256" key="1">
    <source>
        <dbReference type="ARBA" id="ARBA00004141"/>
    </source>
</evidence>
<dbReference type="EMBL" id="MU251396">
    <property type="protein sequence ID" value="KAG9236967.1"/>
    <property type="molecule type" value="Genomic_DNA"/>
</dbReference>
<keyword evidence="4 5" id="KW-0472">Membrane</keyword>
<feature type="transmembrane region" description="Helical" evidence="5">
    <location>
        <begin position="251"/>
        <end position="273"/>
    </location>
</feature>
<keyword evidence="7" id="KW-1185">Reference proteome</keyword>
<dbReference type="Proteomes" id="UP000824998">
    <property type="component" value="Unassembled WGS sequence"/>
</dbReference>
<dbReference type="GO" id="GO:0000324">
    <property type="term" value="C:fungal-type vacuole"/>
    <property type="evidence" value="ECO:0007669"/>
    <property type="project" value="TreeGrafter"/>
</dbReference>
<gene>
    <name evidence="6" type="ORF">BJ875DRAFT_371071</name>
</gene>
<evidence type="ECO:0000313" key="7">
    <source>
        <dbReference type="Proteomes" id="UP000824998"/>
    </source>
</evidence>